<dbReference type="GO" id="GO:0016846">
    <property type="term" value="F:carbon-sulfur lyase activity"/>
    <property type="evidence" value="ECO:0007669"/>
    <property type="project" value="TreeGrafter"/>
</dbReference>
<gene>
    <name evidence="3" type="ORF">UFOPK3046_00605</name>
</gene>
<dbReference type="GO" id="GO:0005737">
    <property type="term" value="C:cytoplasm"/>
    <property type="evidence" value="ECO:0007669"/>
    <property type="project" value="TreeGrafter"/>
</dbReference>
<organism evidence="3">
    <name type="scientific">freshwater metagenome</name>
    <dbReference type="NCBI Taxonomy" id="449393"/>
    <lineage>
        <taxon>unclassified sequences</taxon>
        <taxon>metagenomes</taxon>
        <taxon>ecological metagenomes</taxon>
    </lineage>
</organism>
<reference evidence="3" key="1">
    <citation type="submission" date="2020-05" db="EMBL/GenBank/DDBJ databases">
        <authorList>
            <person name="Chiriac C."/>
            <person name="Salcher M."/>
            <person name="Ghai R."/>
            <person name="Kavagutti S V."/>
        </authorList>
    </citation>
    <scope>NUCLEOTIDE SEQUENCE</scope>
</reference>
<dbReference type="InterPro" id="IPR015424">
    <property type="entry name" value="PyrdxlP-dep_Trfase"/>
</dbReference>
<name>A0A6J6XWY8_9ZZZZ</name>
<dbReference type="GO" id="GO:0019346">
    <property type="term" value="P:transsulfuration"/>
    <property type="evidence" value="ECO:0007669"/>
    <property type="project" value="InterPro"/>
</dbReference>
<dbReference type="AlphaFoldDB" id="A0A6J6XWY8"/>
<sequence length="395" mass="41497">MTTEPTPENALQPETLAIRSGRSANGSSLAPVLWATSTFVTPTVEEGRKMATAVGAAQFYTRYGNPTVNAFEEAIAELEGAEAARAFSSGMGAIAAVVLGLCSKGDHIVSQHQLYAGTQMLLQSVCPRFGIDVSFVDCADPEAWRAAVIPGRTMLLLAETPANPRLDLVDLEQLAAIPGPMKAVDSTFATPLSQRPLDFGIDLVMHSATKAIGGHNDITLGVVAGTRELMDWIWGFAVLQGANAAPFDALGGLRGLRTLDVRLRQQTATAERLAVLFEAEDSVTEVRHPSLASHPQFALAQKQLRHSGGLLTIDLAGGFEAGKSFVESTQICQLATSLGGPETLVTHPASTTHVNLLPEELAAAGITPGTVRVSAGLEATEDVAKDLLRALGSTL</sequence>
<accession>A0A6J6XWY8</accession>
<dbReference type="Pfam" id="PF01053">
    <property type="entry name" value="Cys_Met_Meta_PP"/>
    <property type="match status" value="1"/>
</dbReference>
<evidence type="ECO:0000313" key="3">
    <source>
        <dbReference type="EMBL" id="CAB4801700.1"/>
    </source>
</evidence>
<comment type="cofactor">
    <cofactor evidence="1">
        <name>pyridoxal 5'-phosphate</name>
        <dbReference type="ChEBI" id="CHEBI:597326"/>
    </cofactor>
</comment>
<dbReference type="CDD" id="cd00614">
    <property type="entry name" value="CGS_like"/>
    <property type="match status" value="1"/>
</dbReference>
<dbReference type="InterPro" id="IPR000277">
    <property type="entry name" value="Cys/Met-Metab_PyrdxlP-dep_enz"/>
</dbReference>
<dbReference type="PIRSF" id="PIRSF001434">
    <property type="entry name" value="CGS"/>
    <property type="match status" value="1"/>
</dbReference>
<evidence type="ECO:0000256" key="1">
    <source>
        <dbReference type="ARBA" id="ARBA00001933"/>
    </source>
</evidence>
<dbReference type="InterPro" id="IPR015422">
    <property type="entry name" value="PyrdxlP-dep_Trfase_small"/>
</dbReference>
<evidence type="ECO:0000256" key="2">
    <source>
        <dbReference type="ARBA" id="ARBA00022898"/>
    </source>
</evidence>
<dbReference type="InterPro" id="IPR015421">
    <property type="entry name" value="PyrdxlP-dep_Trfase_major"/>
</dbReference>
<dbReference type="PANTHER" id="PTHR11808">
    <property type="entry name" value="TRANS-SULFURATION ENZYME FAMILY MEMBER"/>
    <property type="match status" value="1"/>
</dbReference>
<dbReference type="SUPFAM" id="SSF53383">
    <property type="entry name" value="PLP-dependent transferases"/>
    <property type="match status" value="1"/>
</dbReference>
<dbReference type="EMBL" id="CAFAAQ010000037">
    <property type="protein sequence ID" value="CAB4801700.1"/>
    <property type="molecule type" value="Genomic_DNA"/>
</dbReference>
<dbReference type="GO" id="GO:0030170">
    <property type="term" value="F:pyridoxal phosphate binding"/>
    <property type="evidence" value="ECO:0007669"/>
    <property type="project" value="InterPro"/>
</dbReference>
<dbReference type="FunFam" id="3.40.640.10:FF:000046">
    <property type="entry name" value="Cystathionine gamma-lyase"/>
    <property type="match status" value="1"/>
</dbReference>
<protein>
    <submittedName>
        <fullName evidence="3">Unannotated protein</fullName>
    </submittedName>
</protein>
<proteinExistence type="predicted"/>
<dbReference type="Gene3D" id="3.40.640.10">
    <property type="entry name" value="Type I PLP-dependent aspartate aminotransferase-like (Major domain)"/>
    <property type="match status" value="1"/>
</dbReference>
<dbReference type="Gene3D" id="3.90.1150.10">
    <property type="entry name" value="Aspartate Aminotransferase, domain 1"/>
    <property type="match status" value="1"/>
</dbReference>
<keyword evidence="2" id="KW-0663">Pyridoxal phosphate</keyword>